<keyword evidence="7" id="KW-1185">Reference proteome</keyword>
<comment type="caution">
    <text evidence="6">The sequence shown here is derived from an EMBL/GenBank/DDBJ whole genome shotgun (WGS) entry which is preliminary data.</text>
</comment>
<evidence type="ECO:0000313" key="6">
    <source>
        <dbReference type="EMBL" id="OCT52335.1"/>
    </source>
</evidence>
<feature type="compositionally biased region" description="Basic and acidic residues" evidence="5">
    <location>
        <begin position="194"/>
        <end position="204"/>
    </location>
</feature>
<dbReference type="GO" id="GO:0005829">
    <property type="term" value="C:cytosol"/>
    <property type="evidence" value="ECO:0007669"/>
    <property type="project" value="TreeGrafter"/>
</dbReference>
<comment type="function">
    <text evidence="4">Inclusion body (IB) resident protein that interacts strongly with lipid droplet (LD) proteins. Involved in LD-mediated IB clearing after protein folding stress, probably by enabling access to the IBs of an LD-stored soluble sterol derivative that acts as a chaperone in inclusion clearing.</text>
</comment>
<evidence type="ECO:0000256" key="2">
    <source>
        <dbReference type="ARBA" id="ARBA00018424"/>
    </source>
</evidence>
<comment type="subunit">
    <text evidence="1">Interacts with lipid droplet proteins.</text>
</comment>
<evidence type="ECO:0000256" key="3">
    <source>
        <dbReference type="ARBA" id="ARBA00019539"/>
    </source>
</evidence>
<dbReference type="InterPro" id="IPR019412">
    <property type="entry name" value="IML2/TPR_39"/>
</dbReference>
<evidence type="ECO:0000256" key="5">
    <source>
        <dbReference type="SAM" id="MobiDB-lite"/>
    </source>
</evidence>
<gene>
    <name evidence="6" type="primary">iml2</name>
    <name evidence="6" type="ORF">CLCR_08088</name>
</gene>
<dbReference type="Proteomes" id="UP000094526">
    <property type="component" value="Unassembled WGS sequence"/>
</dbReference>
<dbReference type="STRING" id="86049.A0A1C1CV24"/>
<dbReference type="PANTHER" id="PTHR31859:SF1">
    <property type="entry name" value="TETRATRICOPEPTIDE REPEAT PROTEIN 39C"/>
    <property type="match status" value="1"/>
</dbReference>
<evidence type="ECO:0000256" key="1">
    <source>
        <dbReference type="ARBA" id="ARBA00011408"/>
    </source>
</evidence>
<dbReference type="GO" id="GO:0005741">
    <property type="term" value="C:mitochondrial outer membrane"/>
    <property type="evidence" value="ECO:0007669"/>
    <property type="project" value="TreeGrafter"/>
</dbReference>
<dbReference type="AlphaFoldDB" id="A0A1C1CV24"/>
<dbReference type="Pfam" id="PF10300">
    <property type="entry name" value="Iml2-TPR_39"/>
    <property type="match status" value="1"/>
</dbReference>
<dbReference type="EMBL" id="LGRB01000009">
    <property type="protein sequence ID" value="OCT52335.1"/>
    <property type="molecule type" value="Genomic_DNA"/>
</dbReference>
<protein>
    <recommendedName>
        <fullName evidence="2">Inclusion body clearance protein IML2</fullName>
    </recommendedName>
    <alternativeName>
        <fullName evidence="3">Inclusion body clearance protein iml2</fullName>
    </alternativeName>
</protein>
<dbReference type="eggNOG" id="KOG3783">
    <property type="taxonomic scope" value="Eukaryota"/>
</dbReference>
<sequence length="760" mass="85598">MHRVGRWFDRGRSSLNASTQSLDSLEESQNLEAAMRAVELIMDDDIKGAEKGLAEGNSSFHKLAKGTLAFMKAALGFEQEFMKEASEMLYEAESSASASHSKAQHDSRSFNSTIYDKGTEFVLCQAEAQIMSAVVGVLNESLTESIRGFYKLRKAYITLDSIVQMEANFMKKRPASSSSADQSTESLPSSYSGKSERSTLERVEATAPQSVQPAHPSALRHAETAGATEKEDSDDEFHEVDDSNVVTEGYTGHLETDVEDDARTELDIKIEQMNLSHPSSELQSEGILRKSTTISSGLLTEGPESDVFSNPLDVFIHSGTNLMSGLLNLLISIIPPAFSKLLYIVGFRGDRERGIRMLWQASRFSNVNGGMASLILFGWYNGIVGFCDIVSDTDPSIPDDVEGYPAKRLENLLVEMRRRYPNSHLWIVEEARTEASKRNLDKALSILARPGKSQLKQIEALHMFEKSLSAMHAHKYQLCADSMLACVDLNAWSRALYYYIAASAHLGLYRYDKSLSAKDKEKHAKLAEELFKTAPTKVGKKKMMGRQLPFDLFVVRKISKWEERAARWGCSFVDAVGVSPLDEMIFFWNGFKKMNEAQLQDSLDNLAWSETTSQWEKEDIDEYAILDVLRAVILRNMRRHDESQEVLKKKLVHQTAYEFKGGNKDDWMAPTAHYEMAVNLWMQRTGYVLQHGSKFTRDPSEQMPVLDLKHDAKLVQEVKGYLEKAKGWEKYELDARLGMKITAALAAVRRWEQKNAITLK</sequence>
<dbReference type="GO" id="GO:0005634">
    <property type="term" value="C:nucleus"/>
    <property type="evidence" value="ECO:0007669"/>
    <property type="project" value="TreeGrafter"/>
</dbReference>
<reference evidence="7" key="1">
    <citation type="submission" date="2015-07" db="EMBL/GenBank/DDBJ databases">
        <authorList>
            <person name="Teixeira M.M."/>
            <person name="Souza R.C."/>
            <person name="Almeida L.G."/>
            <person name="Vicente V.A."/>
            <person name="de Hoog S."/>
            <person name="Bocca A.L."/>
            <person name="de Almeida S.R."/>
            <person name="Vasconcelos A.T."/>
            <person name="Felipe M.S."/>
        </authorList>
    </citation>
    <scope>NUCLEOTIDE SEQUENCE [LARGE SCALE GENOMIC DNA]</scope>
    <source>
        <strain evidence="7">KSF</strain>
    </source>
</reference>
<feature type="compositionally biased region" description="Low complexity" evidence="5">
    <location>
        <begin position="176"/>
        <end position="186"/>
    </location>
</feature>
<dbReference type="VEuPathDB" id="FungiDB:G647_05834"/>
<feature type="region of interest" description="Disordered" evidence="5">
    <location>
        <begin position="173"/>
        <end position="260"/>
    </location>
</feature>
<evidence type="ECO:0000256" key="4">
    <source>
        <dbReference type="ARBA" id="ARBA00043897"/>
    </source>
</evidence>
<dbReference type="VEuPathDB" id="FungiDB:CLCR_08088"/>
<organism evidence="6 7">
    <name type="scientific">Cladophialophora carrionii</name>
    <dbReference type="NCBI Taxonomy" id="86049"/>
    <lineage>
        <taxon>Eukaryota</taxon>
        <taxon>Fungi</taxon>
        <taxon>Dikarya</taxon>
        <taxon>Ascomycota</taxon>
        <taxon>Pezizomycotina</taxon>
        <taxon>Eurotiomycetes</taxon>
        <taxon>Chaetothyriomycetidae</taxon>
        <taxon>Chaetothyriales</taxon>
        <taxon>Herpotrichiellaceae</taxon>
        <taxon>Cladophialophora</taxon>
    </lineage>
</organism>
<evidence type="ECO:0000313" key="7">
    <source>
        <dbReference type="Proteomes" id="UP000094526"/>
    </source>
</evidence>
<dbReference type="OrthoDB" id="2154985at2759"/>
<name>A0A1C1CV24_9EURO</name>
<dbReference type="PANTHER" id="PTHR31859">
    <property type="entry name" value="TETRATRICOPEPTIDE REPEAT PROTEIN 39 FAMILY MEMBER"/>
    <property type="match status" value="1"/>
</dbReference>
<proteinExistence type="predicted"/>
<accession>A0A1C1CV24</accession>